<accession>A0AAE0XQ23</accession>
<organism evidence="2 3">
    <name type="scientific">Elysia crispata</name>
    <name type="common">lettuce slug</name>
    <dbReference type="NCBI Taxonomy" id="231223"/>
    <lineage>
        <taxon>Eukaryota</taxon>
        <taxon>Metazoa</taxon>
        <taxon>Spiralia</taxon>
        <taxon>Lophotrochozoa</taxon>
        <taxon>Mollusca</taxon>
        <taxon>Gastropoda</taxon>
        <taxon>Heterobranchia</taxon>
        <taxon>Euthyneura</taxon>
        <taxon>Panpulmonata</taxon>
        <taxon>Sacoglossa</taxon>
        <taxon>Placobranchoidea</taxon>
        <taxon>Plakobranchidae</taxon>
        <taxon>Elysia</taxon>
    </lineage>
</organism>
<evidence type="ECO:0000313" key="2">
    <source>
        <dbReference type="EMBL" id="KAK3700417.1"/>
    </source>
</evidence>
<sequence>MIGLRPWGLVYWGHMGADSSREGKSQWCALVTRSREGKSQCCTLVTRSREGKSQCCTLVTRSRGRLPAAGGTNPDPPADGEGTQPSHDNQGRRRSDTGTLPLPHTATGSWCVETSILPVTYIDISDDQTRALRDT</sequence>
<proteinExistence type="predicted"/>
<gene>
    <name evidence="2" type="ORF">RRG08_061694</name>
</gene>
<dbReference type="Proteomes" id="UP001283361">
    <property type="component" value="Unassembled WGS sequence"/>
</dbReference>
<comment type="caution">
    <text evidence="2">The sequence shown here is derived from an EMBL/GenBank/DDBJ whole genome shotgun (WGS) entry which is preliminary data.</text>
</comment>
<dbReference type="EMBL" id="JAWDGP010007915">
    <property type="protein sequence ID" value="KAK3700417.1"/>
    <property type="molecule type" value="Genomic_DNA"/>
</dbReference>
<reference evidence="2" key="1">
    <citation type="journal article" date="2023" name="G3 (Bethesda)">
        <title>A reference genome for the long-term kleptoplast-retaining sea slug Elysia crispata morphotype clarki.</title>
        <authorList>
            <person name="Eastman K.E."/>
            <person name="Pendleton A.L."/>
            <person name="Shaikh M.A."/>
            <person name="Suttiyut T."/>
            <person name="Ogas R."/>
            <person name="Tomko P."/>
            <person name="Gavelis G."/>
            <person name="Widhalm J.R."/>
            <person name="Wisecaver J.H."/>
        </authorList>
    </citation>
    <scope>NUCLEOTIDE SEQUENCE</scope>
    <source>
        <strain evidence="2">ECLA1</strain>
    </source>
</reference>
<feature type="region of interest" description="Disordered" evidence="1">
    <location>
        <begin position="64"/>
        <end position="106"/>
    </location>
</feature>
<evidence type="ECO:0000313" key="3">
    <source>
        <dbReference type="Proteomes" id="UP001283361"/>
    </source>
</evidence>
<keyword evidence="3" id="KW-1185">Reference proteome</keyword>
<evidence type="ECO:0000256" key="1">
    <source>
        <dbReference type="SAM" id="MobiDB-lite"/>
    </source>
</evidence>
<name>A0AAE0XQ23_9GAST</name>
<dbReference type="AlphaFoldDB" id="A0AAE0XQ23"/>
<protein>
    <submittedName>
        <fullName evidence="2">Uncharacterized protein</fullName>
    </submittedName>
</protein>